<comment type="caution">
    <text evidence="5">The sequence shown here is derived from an EMBL/GenBank/DDBJ whole genome shotgun (WGS) entry which is preliminary data.</text>
</comment>
<dbReference type="Proteomes" id="UP001085076">
    <property type="component" value="Miscellaneous, Linkage group lg01"/>
</dbReference>
<name>A0A9D5DEX8_9LILI</name>
<feature type="coiled-coil region" evidence="1">
    <location>
        <begin position="370"/>
        <end position="520"/>
    </location>
</feature>
<dbReference type="EMBL" id="JAGGNH010000001">
    <property type="protein sequence ID" value="KAJ0989663.1"/>
    <property type="molecule type" value="Genomic_DNA"/>
</dbReference>
<protein>
    <recommendedName>
        <fullName evidence="4">WIT1/2 N-terminal helical bundle domain-containing protein</fullName>
    </recommendedName>
</protein>
<evidence type="ECO:0000313" key="6">
    <source>
        <dbReference type="Proteomes" id="UP001085076"/>
    </source>
</evidence>
<dbReference type="SUPFAM" id="SSF57997">
    <property type="entry name" value="Tropomyosin"/>
    <property type="match status" value="1"/>
</dbReference>
<feature type="region of interest" description="Disordered" evidence="2">
    <location>
        <begin position="1"/>
        <end position="26"/>
    </location>
</feature>
<reference evidence="5" key="2">
    <citation type="journal article" date="2022" name="Hortic Res">
        <title>The genome of Dioscorea zingiberensis sheds light on the biosynthesis, origin and evolution of the medicinally important diosgenin saponins.</title>
        <authorList>
            <person name="Li Y."/>
            <person name="Tan C."/>
            <person name="Li Z."/>
            <person name="Guo J."/>
            <person name="Li S."/>
            <person name="Chen X."/>
            <person name="Wang C."/>
            <person name="Dai X."/>
            <person name="Yang H."/>
            <person name="Song W."/>
            <person name="Hou L."/>
            <person name="Xu J."/>
            <person name="Tong Z."/>
            <person name="Xu A."/>
            <person name="Yuan X."/>
            <person name="Wang W."/>
            <person name="Yang Q."/>
            <person name="Chen L."/>
            <person name="Sun Z."/>
            <person name="Wang K."/>
            <person name="Pan B."/>
            <person name="Chen J."/>
            <person name="Bao Y."/>
            <person name="Liu F."/>
            <person name="Qi X."/>
            <person name="Gang D.R."/>
            <person name="Wen J."/>
            <person name="Li J."/>
        </authorList>
    </citation>
    <scope>NUCLEOTIDE SEQUENCE</scope>
    <source>
        <strain evidence="5">Dzin_1.0</strain>
    </source>
</reference>
<organism evidence="5 6">
    <name type="scientific">Dioscorea zingiberensis</name>
    <dbReference type="NCBI Taxonomy" id="325984"/>
    <lineage>
        <taxon>Eukaryota</taxon>
        <taxon>Viridiplantae</taxon>
        <taxon>Streptophyta</taxon>
        <taxon>Embryophyta</taxon>
        <taxon>Tracheophyta</taxon>
        <taxon>Spermatophyta</taxon>
        <taxon>Magnoliopsida</taxon>
        <taxon>Liliopsida</taxon>
        <taxon>Dioscoreales</taxon>
        <taxon>Dioscoreaceae</taxon>
        <taxon>Dioscorea</taxon>
    </lineage>
</organism>
<keyword evidence="6" id="KW-1185">Reference proteome</keyword>
<keyword evidence="3" id="KW-0812">Transmembrane</keyword>
<dbReference type="PANTHER" id="PTHR35705:SF1">
    <property type="entry name" value="WPP DOMAIN-INTERACTING TAIL-ANCHORED PROTEIN 1"/>
    <property type="match status" value="1"/>
</dbReference>
<feature type="compositionally biased region" description="Acidic residues" evidence="2">
    <location>
        <begin position="1"/>
        <end position="12"/>
    </location>
</feature>
<evidence type="ECO:0000313" key="5">
    <source>
        <dbReference type="EMBL" id="KAJ0989663.1"/>
    </source>
</evidence>
<dbReference type="InterPro" id="IPR058610">
    <property type="entry name" value="WIT1_2_N"/>
</dbReference>
<dbReference type="InterPro" id="IPR039976">
    <property type="entry name" value="WIT1/WIT2"/>
</dbReference>
<feature type="transmembrane region" description="Helical" evidence="3">
    <location>
        <begin position="661"/>
        <end position="679"/>
    </location>
</feature>
<evidence type="ECO:0000259" key="4">
    <source>
        <dbReference type="Pfam" id="PF26581"/>
    </source>
</evidence>
<dbReference type="Pfam" id="PF26581">
    <property type="entry name" value="WIT1_2_N"/>
    <property type="match status" value="1"/>
</dbReference>
<feature type="region of interest" description="Disordered" evidence="2">
    <location>
        <begin position="287"/>
        <end position="325"/>
    </location>
</feature>
<dbReference type="AlphaFoldDB" id="A0A9D5DEX8"/>
<feature type="coiled-coil region" evidence="1">
    <location>
        <begin position="546"/>
        <end position="573"/>
    </location>
</feature>
<feature type="domain" description="WIT1/2 N-terminal helical bundle" evidence="4">
    <location>
        <begin position="27"/>
        <end position="163"/>
    </location>
</feature>
<accession>A0A9D5DEX8</accession>
<dbReference type="OrthoDB" id="1936068at2759"/>
<keyword evidence="3" id="KW-1133">Transmembrane helix</keyword>
<dbReference type="PANTHER" id="PTHR35705">
    <property type="entry name" value="WPP DOMAIN-INTERACTING TAIL-ANCHORED PROTEIN 1"/>
    <property type="match status" value="1"/>
</dbReference>
<evidence type="ECO:0000256" key="2">
    <source>
        <dbReference type="SAM" id="MobiDB-lite"/>
    </source>
</evidence>
<gene>
    <name evidence="5" type="ORF">J5N97_008019</name>
</gene>
<proteinExistence type="predicted"/>
<reference evidence="5" key="1">
    <citation type="submission" date="2021-03" db="EMBL/GenBank/DDBJ databases">
        <authorList>
            <person name="Li Z."/>
            <person name="Yang C."/>
        </authorList>
    </citation>
    <scope>NUCLEOTIDE SEQUENCE</scope>
    <source>
        <strain evidence="5">Dzin_1.0</strain>
        <tissue evidence="5">Leaf</tissue>
    </source>
</reference>
<evidence type="ECO:0000256" key="1">
    <source>
        <dbReference type="SAM" id="Coils"/>
    </source>
</evidence>
<sequence length="686" mass="78167">MVSDDDQDDNYLCEDASHNGERMSGGETSWEVLTKVELDSAYISEKLLNLEILLMQVETRASDYVGIRLENEDIPAESLEMAFALDILSGILNSEVKELDSFMTFLQTEIKDACNRLSPSGHIEESLTELQDKLHDAEEHLKQSHTQVADVKLRTAKFERLLAFGTGTDEDAENGDNTSTCDRWKLQNVEHQRHILQLYEKSLAKELDLEKKLTDSRNSADDLKLKLRYAELEIFHIEESIEIIMERMLQAENASEILLGVFKELSENFHIDQLNLVDSQQREYELRSKLQEGKTSGIQKPGSGEDDSVPASDTNGLKPNLEEAEDEPIISASEVLVLREKVSSLEQQLRESDMQLHQQNASEYESQQQKNVLHSQLSEMENIIKDLKENVLQVETRALTAETNCELLMKANREMIEDLNLLRNNNEEKSNLLERKLKESEIKLEHAKASIQANEEHQNMYNATRIDMENLIEDLKVKILKAENRADSAESKCSLLSETNVELNDELSFLRGRLDCLEMALHQADEAKIATKKDISMRTKAIADLVKKLTFERERLQSQISALTKTNRFLVNKYLKRKFKDPFHMSEKGNYTEKERNVFRASEEVLAEPSTIEYQVDESAAEVFAGNKTMQKTVSADNISAETSKHETVRNIGPTQLSLKHLFLGVVIIIIAVITVYLIQPENTSS</sequence>
<keyword evidence="1" id="KW-0175">Coiled coil</keyword>
<keyword evidence="3" id="KW-0472">Membrane</keyword>
<evidence type="ECO:0000256" key="3">
    <source>
        <dbReference type="SAM" id="Phobius"/>
    </source>
</evidence>